<protein>
    <recommendedName>
        <fullName evidence="2">Gag1-like clamp domain-containing protein</fullName>
    </recommendedName>
</protein>
<keyword evidence="4" id="KW-1185">Reference proteome</keyword>
<dbReference type="EMBL" id="CP144747">
    <property type="protein sequence ID" value="WVZ65921.1"/>
    <property type="molecule type" value="Genomic_DNA"/>
</dbReference>
<dbReference type="AlphaFoldDB" id="A0AAQ3WLH0"/>
<evidence type="ECO:0000313" key="4">
    <source>
        <dbReference type="Proteomes" id="UP001341281"/>
    </source>
</evidence>
<dbReference type="Proteomes" id="UP001341281">
    <property type="component" value="Chromosome 03"/>
</dbReference>
<dbReference type="PANTHER" id="PTHR33373:SF28">
    <property type="entry name" value="OS07G0479600 PROTEIN"/>
    <property type="match status" value="1"/>
</dbReference>
<gene>
    <name evidence="3" type="ORF">U9M48_015208</name>
</gene>
<feature type="domain" description="Gag1-like clamp" evidence="2">
    <location>
        <begin position="288"/>
        <end position="374"/>
    </location>
</feature>
<evidence type="ECO:0000256" key="1">
    <source>
        <dbReference type="SAM" id="MobiDB-lite"/>
    </source>
</evidence>
<proteinExistence type="predicted"/>
<reference evidence="3 4" key="1">
    <citation type="submission" date="2024-02" db="EMBL/GenBank/DDBJ databases">
        <title>High-quality chromosome-scale genome assembly of Pensacola bahiagrass (Paspalum notatum Flugge var. saurae).</title>
        <authorList>
            <person name="Vega J.M."/>
            <person name="Podio M."/>
            <person name="Orjuela J."/>
            <person name="Siena L.A."/>
            <person name="Pessino S.C."/>
            <person name="Combes M.C."/>
            <person name="Mariac C."/>
            <person name="Albertini E."/>
            <person name="Pupilli F."/>
            <person name="Ortiz J.P.A."/>
            <person name="Leblanc O."/>
        </authorList>
    </citation>
    <scope>NUCLEOTIDE SEQUENCE [LARGE SCALE GENOMIC DNA]</scope>
    <source>
        <strain evidence="3">R1</strain>
        <tissue evidence="3">Leaf</tissue>
    </source>
</reference>
<organism evidence="3 4">
    <name type="scientific">Paspalum notatum var. saurae</name>
    <dbReference type="NCBI Taxonomy" id="547442"/>
    <lineage>
        <taxon>Eukaryota</taxon>
        <taxon>Viridiplantae</taxon>
        <taxon>Streptophyta</taxon>
        <taxon>Embryophyta</taxon>
        <taxon>Tracheophyta</taxon>
        <taxon>Spermatophyta</taxon>
        <taxon>Magnoliopsida</taxon>
        <taxon>Liliopsida</taxon>
        <taxon>Poales</taxon>
        <taxon>Poaceae</taxon>
        <taxon>PACMAD clade</taxon>
        <taxon>Panicoideae</taxon>
        <taxon>Andropogonodae</taxon>
        <taxon>Paspaleae</taxon>
        <taxon>Paspalinae</taxon>
        <taxon>Paspalum</taxon>
    </lineage>
</organism>
<feature type="region of interest" description="Disordered" evidence="1">
    <location>
        <begin position="225"/>
        <end position="246"/>
    </location>
</feature>
<dbReference type="PANTHER" id="PTHR33373">
    <property type="entry name" value="OS07G0479600 PROTEIN"/>
    <property type="match status" value="1"/>
</dbReference>
<dbReference type="Pfam" id="PF13259">
    <property type="entry name" value="clamp_Gag1-like"/>
    <property type="match status" value="1"/>
</dbReference>
<dbReference type="InterPro" id="IPR025124">
    <property type="entry name" value="Gag1-like_clamp"/>
</dbReference>
<accession>A0AAQ3WLH0</accession>
<sequence length="374" mass="41812">MAAGGKRLGAARGGSGSILEADLDETQITRSVHNFVNYNFVINFDPQFYGQNWPKFEFKLQPQTIAVYVLDAIVGYDALDAEATGAVSNYIPHDGYRQFLRIDGLRGKKIGVPDVFFQGYGDLYMTVYEKHLNTERLKDFGQPDLIVAEKTNGIGIRERVAIQRLKDISTNGLEKLRMQPWRPTATPPLFSPSAAIRASLCRRGTTNRESPSLYALAGSRNSGCIGNLSKSESRPDSKLKGSLRKKYQYSSTGNRRRWQSGLEAMENNVSISVSLEGNISSIPNSIVNDSKMPMENGADTSFINHAAEAWAEMRRQWVGHQAEVPKKAPREPVISWSTTYDELLSTSEHFPQPIPLAEMVDFLVDIWHEEGLYD</sequence>
<evidence type="ECO:0000259" key="2">
    <source>
        <dbReference type="Pfam" id="PF13259"/>
    </source>
</evidence>
<name>A0AAQ3WLH0_PASNO</name>
<evidence type="ECO:0000313" key="3">
    <source>
        <dbReference type="EMBL" id="WVZ65921.1"/>
    </source>
</evidence>